<dbReference type="EMBL" id="AP023081">
    <property type="protein sequence ID" value="BCD83625.1"/>
    <property type="molecule type" value="Genomic_DNA"/>
</dbReference>
<proteinExistence type="predicted"/>
<protein>
    <submittedName>
        <fullName evidence="1">Uncharacterized protein</fullName>
    </submittedName>
</protein>
<dbReference type="RefSeq" id="WP_265169218.1">
    <property type="nucleotide sequence ID" value="NZ_AP023081.1"/>
</dbReference>
<reference evidence="1" key="1">
    <citation type="submission" date="2020-05" db="EMBL/GenBank/DDBJ databases">
        <title>Complete genome sequence of Pseudomonas sp. Sm006.</title>
        <authorList>
            <person name="Takeuchi K."/>
            <person name="Someya N."/>
        </authorList>
    </citation>
    <scope>NUCLEOTIDE SEQUENCE</scope>
    <source>
        <strain evidence="1">Sm006</strain>
    </source>
</reference>
<organism evidence="1 2">
    <name type="scientific">Pseudomonas solani</name>
    <dbReference type="NCBI Taxonomy" id="2731552"/>
    <lineage>
        <taxon>Bacteria</taxon>
        <taxon>Pseudomonadati</taxon>
        <taxon>Pseudomonadota</taxon>
        <taxon>Gammaproteobacteria</taxon>
        <taxon>Pseudomonadales</taxon>
        <taxon>Pseudomonadaceae</taxon>
        <taxon>Pseudomonas</taxon>
    </lineage>
</organism>
<name>A0ABM7L270_9PSED</name>
<sequence>MNLYHEAVAAILDACEQAAAPINLTAALEEMSTHGLRVHLDADLLIALFEAHAKAMAIEEHAA</sequence>
<gene>
    <name evidence="1" type="ORF">PSm6_00320</name>
</gene>
<dbReference type="Proteomes" id="UP001064896">
    <property type="component" value="Chromosome"/>
</dbReference>
<accession>A0ABM7L270</accession>
<evidence type="ECO:0000313" key="2">
    <source>
        <dbReference type="Proteomes" id="UP001064896"/>
    </source>
</evidence>
<evidence type="ECO:0000313" key="1">
    <source>
        <dbReference type="EMBL" id="BCD83625.1"/>
    </source>
</evidence>
<keyword evidence="2" id="KW-1185">Reference proteome</keyword>